<dbReference type="PhylomeDB" id="Q8DWM1"/>
<dbReference type="GO" id="GO:0008483">
    <property type="term" value="F:transaminase activity"/>
    <property type="evidence" value="ECO:0007669"/>
    <property type="project" value="UniProtKB-KW"/>
</dbReference>
<dbReference type="NCBIfam" id="NF005588">
    <property type="entry name" value="PRK07309.1"/>
    <property type="match status" value="1"/>
</dbReference>
<dbReference type="EMBL" id="AE014133">
    <property type="protein sequence ID" value="AAN57813.1"/>
    <property type="molecule type" value="Genomic_DNA"/>
</dbReference>
<evidence type="ECO:0000259" key="7">
    <source>
        <dbReference type="Pfam" id="PF00155"/>
    </source>
</evidence>
<dbReference type="PATRIC" id="fig|210007.7.peg.19"/>
<dbReference type="STRING" id="210007.SMU_24"/>
<dbReference type="Gene3D" id="3.40.640.10">
    <property type="entry name" value="Type I PLP-dependent aspartate aminotransferase-like (Major domain)"/>
    <property type="match status" value="1"/>
</dbReference>
<dbReference type="PROSITE" id="PS00105">
    <property type="entry name" value="AA_TRANSFER_CLASS_1"/>
    <property type="match status" value="1"/>
</dbReference>
<dbReference type="PANTHER" id="PTHR46383:SF4">
    <property type="entry name" value="AMINOTRANSFERASE"/>
    <property type="match status" value="1"/>
</dbReference>
<dbReference type="EC" id="2.6.1.-" evidence="6"/>
<dbReference type="FunFam" id="3.40.640.10:FF:000033">
    <property type="entry name" value="Aspartate aminotransferase"/>
    <property type="match status" value="1"/>
</dbReference>
<dbReference type="GeneID" id="93860412"/>
<evidence type="ECO:0000256" key="6">
    <source>
        <dbReference type="RuleBase" id="RU000481"/>
    </source>
</evidence>
<dbReference type="GO" id="GO:0006520">
    <property type="term" value="P:amino acid metabolic process"/>
    <property type="evidence" value="ECO:0007669"/>
    <property type="project" value="InterPro"/>
</dbReference>
<sequence length="391" mass="43459">MDLSKRFNKNLNKIEVSMIRQFDQSISDIPDVLKLTLGEPDFATPKHIKEAAKRAIDADESHYTGMAGLLALRQAASAFVKEKYHLTYNPDNEILVTIGATEALSASLTAILEPGDKVLLPAPAYPGYEPVVNLVGAEVVEIDTRSNDFVLTPEMLEEAILKEGEALKAVILNYPTNPTGVTYSRQQIKNLAEVLKKYPIFVISDEVYAELTYTGESHVSIAEYLPDQTILISGLSKSHAMTGWRLGLIFAPAVLTAQLIKSHQYLVTAATTSVQFAAIEALTNGKDDALPMKEEYIKRRDYIIEKMEAMKFKIIKPDGAFYIFAKIPVAQGQDSFKFLQDFAKEKAVAFIPGVAFGKYGEGYLRISYAASMETIKEAMKRLKEFMEQYAD</sequence>
<organism evidence="8 9">
    <name type="scientific">Streptococcus mutans serotype c (strain ATCC 700610 / UA159)</name>
    <dbReference type="NCBI Taxonomy" id="210007"/>
    <lineage>
        <taxon>Bacteria</taxon>
        <taxon>Bacillati</taxon>
        <taxon>Bacillota</taxon>
        <taxon>Bacilli</taxon>
        <taxon>Lactobacillales</taxon>
        <taxon>Streptococcaceae</taxon>
        <taxon>Streptococcus</taxon>
    </lineage>
</organism>
<evidence type="ECO:0000256" key="4">
    <source>
        <dbReference type="ARBA" id="ARBA00022679"/>
    </source>
</evidence>
<dbReference type="InterPro" id="IPR004839">
    <property type="entry name" value="Aminotransferase_I/II_large"/>
</dbReference>
<evidence type="ECO:0000313" key="9">
    <source>
        <dbReference type="Proteomes" id="UP000002512"/>
    </source>
</evidence>
<dbReference type="Pfam" id="PF00155">
    <property type="entry name" value="Aminotran_1_2"/>
    <property type="match status" value="1"/>
</dbReference>
<dbReference type="SMR" id="Q8DWM1"/>
<evidence type="ECO:0000313" key="8">
    <source>
        <dbReference type="EMBL" id="AAN57813.1"/>
    </source>
</evidence>
<dbReference type="InterPro" id="IPR015424">
    <property type="entry name" value="PyrdxlP-dep_Trfase"/>
</dbReference>
<dbReference type="EvolutionaryTrace" id="Q8DWM1"/>
<dbReference type="InterPro" id="IPR050596">
    <property type="entry name" value="AspAT/PAT-like"/>
</dbReference>
<proteinExistence type="evidence at protein level"/>
<evidence type="ECO:0000256" key="3">
    <source>
        <dbReference type="ARBA" id="ARBA00022576"/>
    </source>
</evidence>
<dbReference type="AlphaFoldDB" id="Q8DWM1"/>
<dbReference type="InterPro" id="IPR015421">
    <property type="entry name" value="PyrdxlP-dep_Trfase_major"/>
</dbReference>
<dbReference type="SUPFAM" id="SSF53383">
    <property type="entry name" value="PLP-dependent transferases"/>
    <property type="match status" value="1"/>
</dbReference>
<dbReference type="InterPro" id="IPR015422">
    <property type="entry name" value="PyrdxlP-dep_Trfase_small"/>
</dbReference>
<dbReference type="PRINTS" id="PR00753">
    <property type="entry name" value="ACCSYNTHASE"/>
</dbReference>
<dbReference type="KEGG" id="smu:SMU_24"/>
<dbReference type="RefSeq" id="WP_002263138.1">
    <property type="nucleotide sequence ID" value="NC_004350.2"/>
</dbReference>
<dbReference type="GO" id="GO:0030170">
    <property type="term" value="F:pyridoxal phosphate binding"/>
    <property type="evidence" value="ECO:0007669"/>
    <property type="project" value="InterPro"/>
</dbReference>
<dbReference type="InterPro" id="IPR004838">
    <property type="entry name" value="NHTrfase_class1_PyrdxlP-BS"/>
</dbReference>
<comment type="cofactor">
    <cofactor evidence="1 6">
        <name>pyridoxal 5'-phosphate</name>
        <dbReference type="ChEBI" id="CHEBI:597326"/>
    </cofactor>
</comment>
<dbReference type="eggNOG" id="COG0436">
    <property type="taxonomic scope" value="Bacteria"/>
</dbReference>
<reference evidence="10" key="2">
    <citation type="journal article" date="2019" name="Acta Crystallogr. F Struct. Biol. Commun.">
        <title>Crystal structure of the aromatic-amino-acid aminotransferase from Streptococcus mutans.</title>
        <authorList>
            <person name="Cong X."/>
            <person name="Li X."/>
            <person name="Li S."/>
        </authorList>
    </citation>
    <scope>X-RAY CRYSTALLOGRAPHY (2.19 ANGSTROMS)</scope>
</reference>
<name>Q8DWM1_STRMU</name>
<evidence type="ECO:0007829" key="10">
    <source>
        <dbReference type="PDB" id="4MY5"/>
    </source>
</evidence>
<dbReference type="OrthoDB" id="9802328at2"/>
<dbReference type="HOGENOM" id="CLU_017584_4_3_9"/>
<keyword evidence="4 6" id="KW-0808">Transferase</keyword>
<evidence type="ECO:0000256" key="5">
    <source>
        <dbReference type="ARBA" id="ARBA00022898"/>
    </source>
</evidence>
<dbReference type="PANTHER" id="PTHR46383">
    <property type="entry name" value="ASPARTATE AMINOTRANSFERASE"/>
    <property type="match status" value="1"/>
</dbReference>
<evidence type="ECO:0000256" key="2">
    <source>
        <dbReference type="ARBA" id="ARBA00007441"/>
    </source>
</evidence>
<gene>
    <name evidence="8" type="ordered locus">SMU_24</name>
</gene>
<accession>Q8DWM1</accession>
<evidence type="ECO:0000256" key="1">
    <source>
        <dbReference type="ARBA" id="ARBA00001933"/>
    </source>
</evidence>
<comment type="similarity">
    <text evidence="2 6">Belongs to the class-I pyridoxal-phosphate-dependent aminotransferase family.</text>
</comment>
<keyword evidence="10" id="KW-0002">3D-structure</keyword>
<dbReference type="PDB" id="4MY5">
    <property type="method" value="X-ray"/>
    <property type="resolution" value="2.19 A"/>
    <property type="chains" value="A/B/C/D=1-391"/>
</dbReference>
<dbReference type="CDD" id="cd00609">
    <property type="entry name" value="AAT_like"/>
    <property type="match status" value="1"/>
</dbReference>
<reference evidence="8 9" key="1">
    <citation type="journal article" date="2002" name="Proc. Natl. Acad. Sci. U.S.A.">
        <title>Genome sequence of Streptococcus mutans UA159, a cariogenic dental pathogen.</title>
        <authorList>
            <person name="Ajdic D."/>
            <person name="McShan W.M."/>
            <person name="McLaughlin R.E."/>
            <person name="Savic G."/>
            <person name="Chang J."/>
            <person name="Carson M.B."/>
            <person name="Primeaux C."/>
            <person name="Tian R."/>
            <person name="Kenton S."/>
            <person name="Jia H."/>
            <person name="Lin S."/>
            <person name="Qian Y."/>
            <person name="Li S."/>
            <person name="Zhu H."/>
            <person name="Najar F."/>
            <person name="Lai H."/>
            <person name="White J."/>
            <person name="Roe B.A."/>
            <person name="Ferretti J.J."/>
        </authorList>
    </citation>
    <scope>NUCLEOTIDE SEQUENCE [LARGE SCALE GENOMIC DNA]</scope>
    <source>
        <strain evidence="9">ATCC 700610 / UA159</strain>
    </source>
</reference>
<keyword evidence="9" id="KW-1185">Reference proteome</keyword>
<feature type="domain" description="Aminotransferase class I/classII large" evidence="7">
    <location>
        <begin position="31"/>
        <end position="382"/>
    </location>
</feature>
<dbReference type="PDBsum" id="4MY5"/>
<protein>
    <recommendedName>
        <fullName evidence="6">Aminotransferase</fullName>
        <ecNumber evidence="6">2.6.1.-</ecNumber>
    </recommendedName>
</protein>
<keyword evidence="3 6" id="KW-0032">Aminotransferase</keyword>
<keyword evidence="5" id="KW-0663">Pyridoxal phosphate</keyword>
<dbReference type="Gene3D" id="3.90.1150.10">
    <property type="entry name" value="Aspartate Aminotransferase, domain 1"/>
    <property type="match status" value="1"/>
</dbReference>
<dbReference type="Proteomes" id="UP000002512">
    <property type="component" value="Chromosome"/>
</dbReference>